<accession>A0A6C0KPR9</accession>
<keyword evidence="1" id="KW-0328">Glycosyltransferase</keyword>
<evidence type="ECO:0000256" key="1">
    <source>
        <dbReference type="ARBA" id="ARBA00022676"/>
    </source>
</evidence>
<dbReference type="GO" id="GO:0005975">
    <property type="term" value="P:carbohydrate metabolic process"/>
    <property type="evidence" value="ECO:0007669"/>
    <property type="project" value="InterPro"/>
</dbReference>
<evidence type="ECO:0000313" key="3">
    <source>
        <dbReference type="EMBL" id="QHU18374.1"/>
    </source>
</evidence>
<dbReference type="Pfam" id="PF01531">
    <property type="entry name" value="Glyco_transf_11"/>
    <property type="match status" value="1"/>
</dbReference>
<proteinExistence type="predicted"/>
<keyword evidence="2" id="KW-0808">Transferase</keyword>
<organism evidence="3">
    <name type="scientific">viral metagenome</name>
    <dbReference type="NCBI Taxonomy" id="1070528"/>
    <lineage>
        <taxon>unclassified sequences</taxon>
        <taxon>metagenomes</taxon>
        <taxon>organismal metagenomes</taxon>
    </lineage>
</organism>
<sequence>MDTKTLEKGIIPCVVGGLGNQMFIITAGYIVHKYTNAPLYILQNTLENNPHNIKHYNYNDSVFKYFGTHLPISLDDIEVFSDYRKFELHYSFYPWFPEAIQAGTLMIGYYQFYPPIEVFENEIRNLFLKGLEDYRAKIPDYSNYAFLHVRHGDYLTKPDIHYIQPVEYYKVAVDHLLQTTNVQKILVFSDDINWVKSEPFFSSNIFEIYESDDELESLACMSKCTAGAICANSTFSWWGAFLGTHGKRAPVYVPQRWMCLDVYSLFPKEWIILG</sequence>
<evidence type="ECO:0008006" key="4">
    <source>
        <dbReference type="Google" id="ProtNLM"/>
    </source>
</evidence>
<dbReference type="GO" id="GO:0008107">
    <property type="term" value="F:galactoside 2-alpha-L-fucosyltransferase activity"/>
    <property type="evidence" value="ECO:0007669"/>
    <property type="project" value="InterPro"/>
</dbReference>
<dbReference type="AlphaFoldDB" id="A0A6C0KPR9"/>
<reference evidence="3" key="1">
    <citation type="journal article" date="2020" name="Nature">
        <title>Giant virus diversity and host interactions through global metagenomics.</title>
        <authorList>
            <person name="Schulz F."/>
            <person name="Roux S."/>
            <person name="Paez-Espino D."/>
            <person name="Jungbluth S."/>
            <person name="Walsh D.A."/>
            <person name="Denef V.J."/>
            <person name="McMahon K.D."/>
            <person name="Konstantinidis K.T."/>
            <person name="Eloe-Fadrosh E.A."/>
            <person name="Kyrpides N.C."/>
            <person name="Woyke T."/>
        </authorList>
    </citation>
    <scope>NUCLEOTIDE SEQUENCE</scope>
    <source>
        <strain evidence="3">GVMAG-S-3300013006-138</strain>
    </source>
</reference>
<name>A0A6C0KPR9_9ZZZZ</name>
<dbReference type="CDD" id="cd11301">
    <property type="entry name" value="Fut1_Fut2_like"/>
    <property type="match status" value="1"/>
</dbReference>
<dbReference type="PANTHER" id="PTHR11927">
    <property type="entry name" value="GALACTOSIDE 2-L-FUCOSYLTRANSFERASE"/>
    <property type="match status" value="1"/>
</dbReference>
<protein>
    <recommendedName>
        <fullName evidence="4">Glycosyltransferase</fullName>
    </recommendedName>
</protein>
<dbReference type="PANTHER" id="PTHR11927:SF9">
    <property type="entry name" value="L-FUCOSYLTRANSFERASE"/>
    <property type="match status" value="1"/>
</dbReference>
<dbReference type="GO" id="GO:0016020">
    <property type="term" value="C:membrane"/>
    <property type="evidence" value="ECO:0007669"/>
    <property type="project" value="InterPro"/>
</dbReference>
<dbReference type="InterPro" id="IPR002516">
    <property type="entry name" value="Glyco_trans_11"/>
</dbReference>
<evidence type="ECO:0000256" key="2">
    <source>
        <dbReference type="ARBA" id="ARBA00022679"/>
    </source>
</evidence>
<dbReference type="EMBL" id="MN740928">
    <property type="protein sequence ID" value="QHU18374.1"/>
    <property type="molecule type" value="Genomic_DNA"/>
</dbReference>